<dbReference type="Gene3D" id="3.40.47.10">
    <property type="match status" value="1"/>
</dbReference>
<evidence type="ECO:0000256" key="7">
    <source>
        <dbReference type="ARBA" id="ARBA00022832"/>
    </source>
</evidence>
<evidence type="ECO:0000256" key="11">
    <source>
        <dbReference type="PIRNR" id="PIRNR000447"/>
    </source>
</evidence>
<dbReference type="SMART" id="SM00825">
    <property type="entry name" value="PKS_KS"/>
    <property type="match status" value="1"/>
</dbReference>
<gene>
    <name evidence="14" type="primary">fabF</name>
    <name evidence="14" type="ORF">OSH09_06860</name>
</gene>
<evidence type="ECO:0000256" key="1">
    <source>
        <dbReference type="ARBA" id="ARBA00005194"/>
    </source>
</evidence>
<keyword evidence="7" id="KW-0276">Fatty acid metabolism</keyword>
<evidence type="ECO:0000256" key="3">
    <source>
        <dbReference type="ARBA" id="ARBA00012356"/>
    </source>
</evidence>
<proteinExistence type="inferred from homology"/>
<keyword evidence="6 11" id="KW-0808">Transferase</keyword>
<reference evidence="14 15" key="1">
    <citation type="submission" date="2022-11" db="EMBL/GenBank/DDBJ databases">
        <title>Biodiversity and phylogenetic relationships of bacteria.</title>
        <authorList>
            <person name="Machado R.A.R."/>
            <person name="Bhat A."/>
            <person name="Loulou A."/>
            <person name="Kallel S."/>
        </authorList>
    </citation>
    <scope>NUCLEOTIDE SEQUENCE [LARGE SCALE GENOMIC DNA]</scope>
    <source>
        <strain evidence="14 15">DSM 13975</strain>
    </source>
</reference>
<evidence type="ECO:0000256" key="2">
    <source>
        <dbReference type="ARBA" id="ARBA00008467"/>
    </source>
</evidence>
<protein>
    <recommendedName>
        <fullName evidence="4 11">3-oxoacyl-[acyl-carrier-protein] synthase 2</fullName>
        <ecNumber evidence="3 11">2.3.1.179</ecNumber>
    </recommendedName>
</protein>
<dbReference type="CDD" id="cd00834">
    <property type="entry name" value="KAS_I_II"/>
    <property type="match status" value="1"/>
</dbReference>
<comment type="catalytic activity">
    <reaction evidence="11">
        <text>(9Z)-hexadecenoyl-[ACP] + malonyl-[ACP] + H(+) = 3-oxo-(11Z)-octadecenoyl-[ACP] + holo-[ACP] + CO2</text>
        <dbReference type="Rhea" id="RHEA:55040"/>
        <dbReference type="Rhea" id="RHEA-COMP:9623"/>
        <dbReference type="Rhea" id="RHEA-COMP:9685"/>
        <dbReference type="Rhea" id="RHEA-COMP:10800"/>
        <dbReference type="Rhea" id="RHEA-COMP:14074"/>
        <dbReference type="ChEBI" id="CHEBI:15378"/>
        <dbReference type="ChEBI" id="CHEBI:16526"/>
        <dbReference type="ChEBI" id="CHEBI:64479"/>
        <dbReference type="ChEBI" id="CHEBI:78449"/>
        <dbReference type="ChEBI" id="CHEBI:83989"/>
        <dbReference type="ChEBI" id="CHEBI:138538"/>
        <dbReference type="EC" id="2.3.1.179"/>
    </reaction>
</comment>
<dbReference type="Pfam" id="PF00109">
    <property type="entry name" value="ketoacyl-synt"/>
    <property type="match status" value="1"/>
</dbReference>
<dbReference type="Pfam" id="PF02801">
    <property type="entry name" value="Ketoacyl-synt_C"/>
    <property type="match status" value="1"/>
</dbReference>
<evidence type="ECO:0000313" key="14">
    <source>
        <dbReference type="EMBL" id="MCX5463898.1"/>
    </source>
</evidence>
<evidence type="ECO:0000256" key="9">
    <source>
        <dbReference type="ARBA" id="ARBA00023160"/>
    </source>
</evidence>
<dbReference type="SUPFAM" id="SSF53901">
    <property type="entry name" value="Thiolase-like"/>
    <property type="match status" value="2"/>
</dbReference>
<evidence type="ECO:0000259" key="13">
    <source>
        <dbReference type="PROSITE" id="PS52004"/>
    </source>
</evidence>
<sequence length="410" mass="43389">MKRRVVITGLGIVSPVGNDIPTAWDNIVNGRSGIGRITRFDPSALTAQIAGEVKGFELAPYISVKEAKQMDTFIHYGVVAGMQAWQDCGLDINSIDAERVGVIVGSGIGGLPRIEETQKEYLDRGPRRISPFFVPGSLVNLVSGQLSIGLGLKGPSYAVVSACTTGLHSIGDAARLIEYGDADVMLAGGAESTVSPLGIGGFAAMRALSTRNDDPETASRPWDVDRDGFVLGEGAGVLVLEEYEHAKKRGARIYGEFSGYGMSSDAHHITSPDRDGPRRGVANALRNGGINADEVQYVNAHGTSTPLGDVNESEALKLAFGDHAYKLVVNSTKSMTGHLLGAAGGIEAVFTTLAVYNQISPPTINIFNQDPACDLDYCANQARDMKIDVALSNSFGFGGTNGSMVVRRLR</sequence>
<name>A0ABT3VQ35_9BURK</name>
<dbReference type="Proteomes" id="UP001209916">
    <property type="component" value="Unassembled WGS sequence"/>
</dbReference>
<comment type="caution">
    <text evidence="14">The sequence shown here is derived from an EMBL/GenBank/DDBJ whole genome shotgun (WGS) entry which is preliminary data.</text>
</comment>
<dbReference type="NCBIfam" id="NF005589">
    <property type="entry name" value="PRK07314.1"/>
    <property type="match status" value="1"/>
</dbReference>
<keyword evidence="8" id="KW-0443">Lipid metabolism</keyword>
<dbReference type="InterPro" id="IPR014031">
    <property type="entry name" value="Ketoacyl_synth_C"/>
</dbReference>
<comment type="similarity">
    <text evidence="2 11 12">Belongs to the thiolase-like superfamily. Beta-ketoacyl-ACP synthases family.</text>
</comment>
<dbReference type="InterPro" id="IPR000794">
    <property type="entry name" value="Beta-ketoacyl_synthase"/>
</dbReference>
<dbReference type="PANTHER" id="PTHR11712">
    <property type="entry name" value="POLYKETIDE SYNTHASE-RELATED"/>
    <property type="match status" value="1"/>
</dbReference>
<dbReference type="RefSeq" id="WP_207875369.1">
    <property type="nucleotide sequence ID" value="NZ_JAPKNA010000001.1"/>
</dbReference>
<comment type="function">
    <text evidence="11">Involved in the type II fatty acid elongation cycle. Catalyzes the elongation of a wide range of acyl-ACP by the addition of two carbons from malonyl-ACP to an acyl acceptor. Can efficiently catalyze the conversion of palmitoleoyl-ACP (cis-hexadec-9-enoyl-ACP) to cis-vaccenoyl-ACP (cis-octadec-11-enoyl-ACP), an essential step in the thermal regulation of fatty acid composition.</text>
</comment>
<feature type="domain" description="Ketosynthase family 3 (KS3)" evidence="13">
    <location>
        <begin position="2"/>
        <end position="408"/>
    </location>
</feature>
<dbReference type="GO" id="GO:0004315">
    <property type="term" value="F:3-oxoacyl-[acyl-carrier-protein] synthase activity"/>
    <property type="evidence" value="ECO:0007669"/>
    <property type="project" value="UniProtKB-EC"/>
</dbReference>
<dbReference type="PROSITE" id="PS00606">
    <property type="entry name" value="KS3_1"/>
    <property type="match status" value="1"/>
</dbReference>
<evidence type="ECO:0000256" key="12">
    <source>
        <dbReference type="RuleBase" id="RU003694"/>
    </source>
</evidence>
<organism evidence="14 15">
    <name type="scientific">Alcaligenes parafaecalis</name>
    <dbReference type="NCBI Taxonomy" id="171260"/>
    <lineage>
        <taxon>Bacteria</taxon>
        <taxon>Pseudomonadati</taxon>
        <taxon>Pseudomonadota</taxon>
        <taxon>Betaproteobacteria</taxon>
        <taxon>Burkholderiales</taxon>
        <taxon>Alcaligenaceae</taxon>
        <taxon>Alcaligenes</taxon>
    </lineage>
</organism>
<dbReference type="InterPro" id="IPR018201">
    <property type="entry name" value="Ketoacyl_synth_AS"/>
</dbReference>
<dbReference type="InterPro" id="IPR014030">
    <property type="entry name" value="Ketoacyl_synth_N"/>
</dbReference>
<evidence type="ECO:0000256" key="8">
    <source>
        <dbReference type="ARBA" id="ARBA00023098"/>
    </source>
</evidence>
<evidence type="ECO:0000313" key="15">
    <source>
        <dbReference type="Proteomes" id="UP001209916"/>
    </source>
</evidence>
<keyword evidence="9 11" id="KW-0275">Fatty acid biosynthesis</keyword>
<dbReference type="PROSITE" id="PS52004">
    <property type="entry name" value="KS3_2"/>
    <property type="match status" value="1"/>
</dbReference>
<evidence type="ECO:0000256" key="10">
    <source>
        <dbReference type="ARBA" id="ARBA00023315"/>
    </source>
</evidence>
<dbReference type="PANTHER" id="PTHR11712:SF336">
    <property type="entry name" value="3-OXOACYL-[ACYL-CARRIER-PROTEIN] SYNTHASE, MITOCHONDRIAL"/>
    <property type="match status" value="1"/>
</dbReference>
<evidence type="ECO:0000256" key="4">
    <source>
        <dbReference type="ARBA" id="ARBA00014657"/>
    </source>
</evidence>
<dbReference type="InterPro" id="IPR016039">
    <property type="entry name" value="Thiolase-like"/>
</dbReference>
<dbReference type="EC" id="2.3.1.179" evidence="3 11"/>
<dbReference type="InterPro" id="IPR017568">
    <property type="entry name" value="3-oxoacyl-ACP_synth-2"/>
</dbReference>
<dbReference type="PIRSF" id="PIRSF000447">
    <property type="entry name" value="KAS_II"/>
    <property type="match status" value="1"/>
</dbReference>
<keyword evidence="10 11" id="KW-0012">Acyltransferase</keyword>
<evidence type="ECO:0000256" key="5">
    <source>
        <dbReference type="ARBA" id="ARBA00022516"/>
    </source>
</evidence>
<comment type="pathway">
    <text evidence="1 11">Lipid metabolism; fatty acid biosynthesis.</text>
</comment>
<comment type="catalytic activity">
    <reaction evidence="11">
        <text>a fatty acyl-[ACP] + malonyl-[ACP] + H(+) = a 3-oxoacyl-[ACP] + holo-[ACP] + CO2</text>
        <dbReference type="Rhea" id="RHEA:22836"/>
        <dbReference type="Rhea" id="RHEA-COMP:9623"/>
        <dbReference type="Rhea" id="RHEA-COMP:9685"/>
        <dbReference type="Rhea" id="RHEA-COMP:9916"/>
        <dbReference type="Rhea" id="RHEA-COMP:14125"/>
        <dbReference type="ChEBI" id="CHEBI:15378"/>
        <dbReference type="ChEBI" id="CHEBI:16526"/>
        <dbReference type="ChEBI" id="CHEBI:64479"/>
        <dbReference type="ChEBI" id="CHEBI:78449"/>
        <dbReference type="ChEBI" id="CHEBI:78776"/>
        <dbReference type="ChEBI" id="CHEBI:138651"/>
    </reaction>
</comment>
<dbReference type="InterPro" id="IPR020841">
    <property type="entry name" value="PKS_Beta-ketoAc_synthase_dom"/>
</dbReference>
<evidence type="ECO:0000256" key="6">
    <source>
        <dbReference type="ARBA" id="ARBA00022679"/>
    </source>
</evidence>
<keyword evidence="15" id="KW-1185">Reference proteome</keyword>
<accession>A0ABT3VQ35</accession>
<dbReference type="EMBL" id="JAPKNA010000001">
    <property type="protein sequence ID" value="MCX5463898.1"/>
    <property type="molecule type" value="Genomic_DNA"/>
</dbReference>
<keyword evidence="5 11" id="KW-0444">Lipid biosynthesis</keyword>
<dbReference type="NCBIfam" id="TIGR03150">
    <property type="entry name" value="fabF"/>
    <property type="match status" value="1"/>
</dbReference>